<comment type="similarity">
    <text evidence="4">Belongs to the flavoredoxin family.</text>
</comment>
<evidence type="ECO:0000313" key="6">
    <source>
        <dbReference type="EMBL" id="STO09192.1"/>
    </source>
</evidence>
<keyword evidence="3" id="KW-0288">FMN</keyword>
<name>A0A377FWH6_9BACL</name>
<dbReference type="InterPro" id="IPR002563">
    <property type="entry name" value="Flavin_Rdtase-like_dom"/>
</dbReference>
<accession>A0A377FWH6</accession>
<dbReference type="RefSeq" id="WP_024371975.1">
    <property type="nucleotide sequence ID" value="NZ_UGGP01000001.1"/>
</dbReference>
<evidence type="ECO:0000256" key="2">
    <source>
        <dbReference type="ARBA" id="ARBA00022630"/>
    </source>
</evidence>
<gene>
    <name evidence="6" type="primary">flr</name>
    <name evidence="6" type="ORF">NCTC13163_02608</name>
</gene>
<dbReference type="InterPro" id="IPR012349">
    <property type="entry name" value="Split_barrel_FMN-bd"/>
</dbReference>
<dbReference type="GO" id="GO:0016646">
    <property type="term" value="F:oxidoreductase activity, acting on the CH-NH group of donors, NAD or NADP as acceptor"/>
    <property type="evidence" value="ECO:0007669"/>
    <property type="project" value="UniProtKB-ARBA"/>
</dbReference>
<sequence length="201" mass="22175">MLSIDPLALTERDTYKFLIGSVIPRPIAFVTTRNGEIVNAAPFSYFNIVASHPPLVSVSVQRKNGVMKDTARNAVATEELVIHIVDESNVTLVNETAASLGPDESELKRTTFTLAQSDVIQTPGVNEAKIRMECVLHHHVPIEHEGVVTADLLIARVVRFHIEPQLYQAGRIDAGQLAPVSRLAGNFYAKLGERFEIERPK</sequence>
<dbReference type="SMART" id="SM00903">
    <property type="entry name" value="Flavin_Reduct"/>
    <property type="match status" value="1"/>
</dbReference>
<feature type="domain" description="Flavin reductase like" evidence="5">
    <location>
        <begin position="20"/>
        <end position="174"/>
    </location>
</feature>
<organism evidence="6 7">
    <name type="scientific">Exiguobacterium aurantiacum</name>
    <dbReference type="NCBI Taxonomy" id="33987"/>
    <lineage>
        <taxon>Bacteria</taxon>
        <taxon>Bacillati</taxon>
        <taxon>Bacillota</taxon>
        <taxon>Bacilli</taxon>
        <taxon>Bacillales</taxon>
        <taxon>Bacillales Family XII. Incertae Sedis</taxon>
        <taxon>Exiguobacterium</taxon>
    </lineage>
</organism>
<protein>
    <submittedName>
        <fullName evidence="6">Flavoredoxin</fullName>
    </submittedName>
</protein>
<dbReference type="OrthoDB" id="9794638at2"/>
<proteinExistence type="inferred from homology"/>
<evidence type="ECO:0000259" key="5">
    <source>
        <dbReference type="SMART" id="SM00903"/>
    </source>
</evidence>
<dbReference type="SUPFAM" id="SSF50475">
    <property type="entry name" value="FMN-binding split barrel"/>
    <property type="match status" value="1"/>
</dbReference>
<evidence type="ECO:0000256" key="1">
    <source>
        <dbReference type="ARBA" id="ARBA00001917"/>
    </source>
</evidence>
<dbReference type="STRING" id="1397694.GCA_000702585_00033"/>
<keyword evidence="2" id="KW-0285">Flavoprotein</keyword>
<dbReference type="Proteomes" id="UP000254060">
    <property type="component" value="Unassembled WGS sequence"/>
</dbReference>
<dbReference type="AlphaFoldDB" id="A0A377FWH6"/>
<dbReference type="PANTHER" id="PTHR33798">
    <property type="entry name" value="FLAVOPROTEIN OXYGENASE"/>
    <property type="match status" value="1"/>
</dbReference>
<comment type="cofactor">
    <cofactor evidence="1">
        <name>FMN</name>
        <dbReference type="ChEBI" id="CHEBI:58210"/>
    </cofactor>
</comment>
<evidence type="ECO:0000256" key="3">
    <source>
        <dbReference type="ARBA" id="ARBA00022643"/>
    </source>
</evidence>
<dbReference type="Pfam" id="PF01613">
    <property type="entry name" value="Flavin_Reduct"/>
    <property type="match status" value="1"/>
</dbReference>
<evidence type="ECO:0000313" key="7">
    <source>
        <dbReference type="Proteomes" id="UP000254060"/>
    </source>
</evidence>
<dbReference type="EMBL" id="UGGP01000001">
    <property type="protein sequence ID" value="STO09192.1"/>
    <property type="molecule type" value="Genomic_DNA"/>
</dbReference>
<dbReference type="PANTHER" id="PTHR33798:SF5">
    <property type="entry name" value="FLAVIN REDUCTASE LIKE DOMAIN-CONTAINING PROTEIN"/>
    <property type="match status" value="1"/>
</dbReference>
<dbReference type="GO" id="GO:0010181">
    <property type="term" value="F:FMN binding"/>
    <property type="evidence" value="ECO:0007669"/>
    <property type="project" value="InterPro"/>
</dbReference>
<evidence type="ECO:0000256" key="4">
    <source>
        <dbReference type="ARBA" id="ARBA00038054"/>
    </source>
</evidence>
<reference evidence="6 7" key="1">
    <citation type="submission" date="2018-06" db="EMBL/GenBank/DDBJ databases">
        <authorList>
            <consortium name="Pathogen Informatics"/>
            <person name="Doyle S."/>
        </authorList>
    </citation>
    <scope>NUCLEOTIDE SEQUENCE [LARGE SCALE GENOMIC DNA]</scope>
    <source>
        <strain evidence="6 7">NCTC13163</strain>
    </source>
</reference>
<dbReference type="Gene3D" id="2.30.110.10">
    <property type="entry name" value="Electron Transport, Fmn-binding Protein, Chain A"/>
    <property type="match status" value="1"/>
</dbReference>